<sequence>MLWLTWRQHRTQVLVTALLLAAVGIALLANGLGAAGFAAEHAPRAGCVAETNACTRYRLGMMEWMWAMSELIGWLPLLAPALIGAFWGAPLLAREFKRGTHQLTWTQSVTRRRWLLVKVGGLAAAVTLGGLTLGVLVNVWLTVFDIPGAPVNFLNSRIFRLVGILPAAWWLAAFLLGLAAGALFRRTLRPRI</sequence>
<keyword evidence="3" id="KW-1185">Reference proteome</keyword>
<organism evidence="2 3">
    <name type="scientific">Nonomuraea solani</name>
    <dbReference type="NCBI Taxonomy" id="1144553"/>
    <lineage>
        <taxon>Bacteria</taxon>
        <taxon>Bacillati</taxon>
        <taxon>Actinomycetota</taxon>
        <taxon>Actinomycetes</taxon>
        <taxon>Streptosporangiales</taxon>
        <taxon>Streptosporangiaceae</taxon>
        <taxon>Nonomuraea</taxon>
    </lineage>
</organism>
<feature type="transmembrane region" description="Helical" evidence="1">
    <location>
        <begin position="114"/>
        <end position="141"/>
    </location>
</feature>
<dbReference type="AlphaFoldDB" id="A0A1H6EZD2"/>
<feature type="transmembrane region" description="Helical" evidence="1">
    <location>
        <begin position="71"/>
        <end position="93"/>
    </location>
</feature>
<accession>A0A1H6EZD2</accession>
<keyword evidence="1" id="KW-0472">Membrane</keyword>
<keyword evidence="1" id="KW-1133">Transmembrane helix</keyword>
<keyword evidence="1" id="KW-0812">Transmembrane</keyword>
<protein>
    <recommendedName>
        <fullName evidence="4">FtsX-like permease family protein</fullName>
    </recommendedName>
</protein>
<evidence type="ECO:0008006" key="4">
    <source>
        <dbReference type="Google" id="ProtNLM"/>
    </source>
</evidence>
<proteinExistence type="predicted"/>
<dbReference type="OrthoDB" id="3579673at2"/>
<dbReference type="EMBL" id="FNVT01000034">
    <property type="protein sequence ID" value="SEH03247.1"/>
    <property type="molecule type" value="Genomic_DNA"/>
</dbReference>
<reference evidence="2 3" key="1">
    <citation type="submission" date="2016-10" db="EMBL/GenBank/DDBJ databases">
        <authorList>
            <person name="de Groot N.N."/>
        </authorList>
    </citation>
    <scope>NUCLEOTIDE SEQUENCE [LARGE SCALE GENOMIC DNA]</scope>
    <source>
        <strain evidence="2 3">CGMCC 4.7037</strain>
    </source>
</reference>
<name>A0A1H6EZD2_9ACTN</name>
<dbReference type="Proteomes" id="UP000236732">
    <property type="component" value="Unassembled WGS sequence"/>
</dbReference>
<feature type="transmembrane region" description="Helical" evidence="1">
    <location>
        <begin position="161"/>
        <end position="184"/>
    </location>
</feature>
<evidence type="ECO:0000313" key="2">
    <source>
        <dbReference type="EMBL" id="SEH03247.1"/>
    </source>
</evidence>
<dbReference type="RefSeq" id="WP_103964238.1">
    <property type="nucleotide sequence ID" value="NZ_FNVT01000034.1"/>
</dbReference>
<evidence type="ECO:0000256" key="1">
    <source>
        <dbReference type="SAM" id="Phobius"/>
    </source>
</evidence>
<gene>
    <name evidence="2" type="ORF">SAMN05444920_13451</name>
</gene>
<evidence type="ECO:0000313" key="3">
    <source>
        <dbReference type="Proteomes" id="UP000236732"/>
    </source>
</evidence>